<sequence length="982" mass="110632">MSVFLFTDIEGSTQKWEKYPEAMKQALIKHDELIDDMVIKHGGKIVKHTGDGVFAVFEGSGSLQCALDIQINLGAENWGEAIGELRIRMGLHAGNAEKYGNDYFGPVVNRAARVMSAAWGGQIILTPTVLNSVVLPDGAEIIDLGSHMLKDLGEPQALYQLDHPGLLVKNFPTLRSLSARPNNLPVQNTPFMGRDRELEDIKRLLDDPKCRLLTLIGTGGTGKTRLAIQAAAERLERFPQGVYFVPLTALRSADLIASAIAEAMNFKFYTRENEKIQLANYLREKEMVIILDNFEHVVEGAGIIADILNAAPGVKIMVTSRELLNLKGEWVFQVEGLNVPKTPTVEIEGYSAVQLFLYNARRIDTDFSLKKKEEVVSVTKICQLVGGLPLGIELASSWLRSLSCREIAQEIEKSLDFLSTVMRDVPERHRSMRAVFDYSWNLMNAEEKRVLKRLSVFRGGFSREAATKVTGASLTVLSLLLDKSLIRRNPEGRYDILEMVRQYASEKINENPDEEKDIRQKHCLYYTDLLDDYQARIIFTEQHTILLGIMSDLENYRSAWQTAITDNMPVQIDHALASLAVFYEVNGLYREGEKMFSEALAMVETDQKLEADQIIAGRLMARLATFLYRLGQYSEARSMLEISLVIFRKSGSKDDNAFALNLMGNVENLLSNYKPAKLYYQESLMLYEELNIAWGIQGAYNNLGVIEYCNEKYDDAQKLFDKCLKICEQAGYKRGIATALGNTGLVLQGQGKYKESIDVFVQSLEIEKEVNNVTGIASSYHNLGLTYATSGDYVKAREYYEMALNIRRDIGDRMGISISYNNLGNLAANTGHYNEAVELHNKSLSIRNEIGDHLGAAQSLLNLGSAYDRDGQHDEASRNLFSALKAFSEYEGEAYITSCLSVIARHYFNSGDYQQALLLHSFIIKHNKIDDYTRETLDEYWEKLKTSISRQEIEKANVFVRGLSLKELLKSMLKTKKVSEKY</sequence>
<name>A0A1F4UF46_UNCW3</name>
<feature type="repeat" description="TPR" evidence="1">
    <location>
        <begin position="777"/>
        <end position="810"/>
    </location>
</feature>
<dbReference type="GO" id="GO:0009190">
    <property type="term" value="P:cyclic nucleotide biosynthetic process"/>
    <property type="evidence" value="ECO:0007669"/>
    <property type="project" value="InterPro"/>
</dbReference>
<dbReference type="GO" id="GO:0004016">
    <property type="term" value="F:adenylate cyclase activity"/>
    <property type="evidence" value="ECO:0007669"/>
    <property type="project" value="UniProtKB-ARBA"/>
</dbReference>
<dbReference type="PRINTS" id="PR00364">
    <property type="entry name" value="DISEASERSIST"/>
</dbReference>
<accession>A0A1F4UF46</accession>
<dbReference type="PANTHER" id="PTHR47691">
    <property type="entry name" value="REGULATOR-RELATED"/>
    <property type="match status" value="1"/>
</dbReference>
<protein>
    <recommendedName>
        <fullName evidence="2">Guanylate cyclase domain-containing protein</fullName>
    </recommendedName>
</protein>
<dbReference type="InterPro" id="IPR002182">
    <property type="entry name" value="NB-ARC"/>
</dbReference>
<evidence type="ECO:0000313" key="4">
    <source>
        <dbReference type="Proteomes" id="UP000177025"/>
    </source>
</evidence>
<dbReference type="GO" id="GO:0035556">
    <property type="term" value="P:intracellular signal transduction"/>
    <property type="evidence" value="ECO:0007669"/>
    <property type="project" value="InterPro"/>
</dbReference>
<feature type="domain" description="Guanylate cyclase" evidence="2">
    <location>
        <begin position="3"/>
        <end position="115"/>
    </location>
</feature>
<dbReference type="PROSITE" id="PS50125">
    <property type="entry name" value="GUANYLATE_CYCLASE_2"/>
    <property type="match status" value="1"/>
</dbReference>
<dbReference type="InterPro" id="IPR001054">
    <property type="entry name" value="A/G_cyclase"/>
</dbReference>
<dbReference type="Gene3D" id="3.30.70.1230">
    <property type="entry name" value="Nucleotide cyclase"/>
    <property type="match status" value="1"/>
</dbReference>
<dbReference type="InterPro" id="IPR029787">
    <property type="entry name" value="Nucleotide_cyclase"/>
</dbReference>
<dbReference type="Gene3D" id="1.25.40.10">
    <property type="entry name" value="Tetratricopeptide repeat domain"/>
    <property type="match status" value="2"/>
</dbReference>
<dbReference type="EMBL" id="MEUM01000015">
    <property type="protein sequence ID" value="OGC43568.1"/>
    <property type="molecule type" value="Genomic_DNA"/>
</dbReference>
<keyword evidence="1" id="KW-0802">TPR repeat</keyword>
<dbReference type="SMART" id="SM00028">
    <property type="entry name" value="TPR"/>
    <property type="match status" value="9"/>
</dbReference>
<organism evidence="3 4">
    <name type="scientific">candidate division WOR-3 bacterium RBG_13_43_14</name>
    <dbReference type="NCBI Taxonomy" id="1802590"/>
    <lineage>
        <taxon>Bacteria</taxon>
        <taxon>Bacteria division WOR-3</taxon>
    </lineage>
</organism>
<evidence type="ECO:0000256" key="1">
    <source>
        <dbReference type="PROSITE-ProRule" id="PRU00339"/>
    </source>
</evidence>
<reference evidence="3 4" key="1">
    <citation type="journal article" date="2016" name="Nat. Commun.">
        <title>Thousands of microbial genomes shed light on interconnected biogeochemical processes in an aquifer system.</title>
        <authorList>
            <person name="Anantharaman K."/>
            <person name="Brown C.T."/>
            <person name="Hug L.A."/>
            <person name="Sharon I."/>
            <person name="Castelle C.J."/>
            <person name="Probst A.J."/>
            <person name="Thomas B.C."/>
            <person name="Singh A."/>
            <person name="Wilkins M.J."/>
            <person name="Karaoz U."/>
            <person name="Brodie E.L."/>
            <person name="Williams K.H."/>
            <person name="Hubbard S.S."/>
            <person name="Banfield J.F."/>
        </authorList>
    </citation>
    <scope>NUCLEOTIDE SEQUENCE [LARGE SCALE GENOMIC DNA]</scope>
</reference>
<gene>
    <name evidence="3" type="ORF">A2Y85_05490</name>
</gene>
<dbReference type="CDD" id="cd07302">
    <property type="entry name" value="CHD"/>
    <property type="match status" value="1"/>
</dbReference>
<comment type="caution">
    <text evidence="3">The sequence shown here is derived from an EMBL/GenBank/DDBJ whole genome shotgun (WGS) entry which is preliminary data.</text>
</comment>
<dbReference type="AlphaFoldDB" id="A0A1F4UF46"/>
<dbReference type="SUPFAM" id="SSF55073">
    <property type="entry name" value="Nucleotide cyclase"/>
    <property type="match status" value="1"/>
</dbReference>
<dbReference type="SUPFAM" id="SSF52540">
    <property type="entry name" value="P-loop containing nucleoside triphosphate hydrolases"/>
    <property type="match status" value="1"/>
</dbReference>
<dbReference type="PANTHER" id="PTHR47691:SF3">
    <property type="entry name" value="HTH-TYPE TRANSCRIPTIONAL REGULATOR RV0890C-RELATED"/>
    <property type="match status" value="1"/>
</dbReference>
<dbReference type="Pfam" id="PF00211">
    <property type="entry name" value="Guanylate_cyc"/>
    <property type="match status" value="1"/>
</dbReference>
<dbReference type="InterPro" id="IPR027417">
    <property type="entry name" value="P-loop_NTPase"/>
</dbReference>
<dbReference type="Gene3D" id="3.40.50.300">
    <property type="entry name" value="P-loop containing nucleotide triphosphate hydrolases"/>
    <property type="match status" value="1"/>
</dbReference>
<dbReference type="GO" id="GO:0043531">
    <property type="term" value="F:ADP binding"/>
    <property type="evidence" value="ECO:0007669"/>
    <property type="project" value="InterPro"/>
</dbReference>
<dbReference type="SUPFAM" id="SSF48452">
    <property type="entry name" value="TPR-like"/>
    <property type="match status" value="3"/>
</dbReference>
<dbReference type="Pfam" id="PF00931">
    <property type="entry name" value="NB-ARC"/>
    <property type="match status" value="1"/>
</dbReference>
<dbReference type="Pfam" id="PF13424">
    <property type="entry name" value="TPR_12"/>
    <property type="match status" value="3"/>
</dbReference>
<proteinExistence type="predicted"/>
<dbReference type="PROSITE" id="PS50005">
    <property type="entry name" value="TPR"/>
    <property type="match status" value="2"/>
</dbReference>
<evidence type="ECO:0000259" key="2">
    <source>
        <dbReference type="PROSITE" id="PS50125"/>
    </source>
</evidence>
<dbReference type="InterPro" id="IPR019734">
    <property type="entry name" value="TPR_rpt"/>
</dbReference>
<dbReference type="PROSITE" id="PS50293">
    <property type="entry name" value="TPR_REGION"/>
    <property type="match status" value="1"/>
</dbReference>
<dbReference type="InterPro" id="IPR011990">
    <property type="entry name" value="TPR-like_helical_dom_sf"/>
</dbReference>
<feature type="repeat" description="TPR" evidence="1">
    <location>
        <begin position="817"/>
        <end position="850"/>
    </location>
</feature>
<dbReference type="Proteomes" id="UP000177025">
    <property type="component" value="Unassembled WGS sequence"/>
</dbReference>
<evidence type="ECO:0000313" key="3">
    <source>
        <dbReference type="EMBL" id="OGC43568.1"/>
    </source>
</evidence>